<accession>A0A8S1UEF2</accession>
<organism evidence="1 2">
    <name type="scientific">Paramecium pentaurelia</name>
    <dbReference type="NCBI Taxonomy" id="43138"/>
    <lineage>
        <taxon>Eukaryota</taxon>
        <taxon>Sar</taxon>
        <taxon>Alveolata</taxon>
        <taxon>Ciliophora</taxon>
        <taxon>Intramacronucleata</taxon>
        <taxon>Oligohymenophorea</taxon>
        <taxon>Peniculida</taxon>
        <taxon>Parameciidae</taxon>
        <taxon>Paramecium</taxon>
    </lineage>
</organism>
<comment type="caution">
    <text evidence="1">The sequence shown here is derived from an EMBL/GenBank/DDBJ whole genome shotgun (WGS) entry which is preliminary data.</text>
</comment>
<protein>
    <submittedName>
        <fullName evidence="1">Uncharacterized protein</fullName>
    </submittedName>
</protein>
<sequence length="110" mass="13101">MSDQTNLITYIVKLEASYAKLKQKMTREKNMFKSVIQNLSQNLGVKYNESYFDSLVIQDQDPLTNWNVLLNKQDNVIKIKKEIAKKETVQIKQKRKKRTKEEMHQQIQLQ</sequence>
<reference evidence="1" key="1">
    <citation type="submission" date="2021-01" db="EMBL/GenBank/DDBJ databases">
        <authorList>
            <consortium name="Genoscope - CEA"/>
            <person name="William W."/>
        </authorList>
    </citation>
    <scope>NUCLEOTIDE SEQUENCE</scope>
</reference>
<dbReference type="Proteomes" id="UP000689195">
    <property type="component" value="Unassembled WGS sequence"/>
</dbReference>
<dbReference type="EMBL" id="CAJJDO010000039">
    <property type="protein sequence ID" value="CAD8163210.1"/>
    <property type="molecule type" value="Genomic_DNA"/>
</dbReference>
<proteinExistence type="predicted"/>
<gene>
    <name evidence="1" type="ORF">PPENT_87.1.T0390106</name>
</gene>
<dbReference type="AlphaFoldDB" id="A0A8S1UEF2"/>
<evidence type="ECO:0000313" key="2">
    <source>
        <dbReference type="Proteomes" id="UP000689195"/>
    </source>
</evidence>
<name>A0A8S1UEF2_9CILI</name>
<keyword evidence="2" id="KW-1185">Reference proteome</keyword>
<evidence type="ECO:0000313" key="1">
    <source>
        <dbReference type="EMBL" id="CAD8163210.1"/>
    </source>
</evidence>